<dbReference type="PATRIC" id="fig|119224.3.peg.101"/>
<dbReference type="AlphaFoldDB" id="A0A0P6SEH0"/>
<protein>
    <submittedName>
        <fullName evidence="1">Uncharacterized protein</fullName>
    </submittedName>
</protein>
<gene>
    <name evidence="1" type="ORF">AKK44_02910</name>
</gene>
<sequence length="110" mass="12170">MTTFLKQLKSLLVDFIDQHPHKTAPATSVQLKANKMISLIREACDKGLAVHVIYQGKHATGIIQKYDKDKGQLILRHAKQKLAVLIPLTDIDKISLIPSSACPSNTSKKL</sequence>
<keyword evidence="2" id="KW-1185">Reference proteome</keyword>
<comment type="caution">
    <text evidence="1">The sequence shown here is derived from an EMBL/GenBank/DDBJ whole genome shotgun (WGS) entry which is preliminary data.</text>
</comment>
<organism evidence="1 2">
    <name type="scientific">Streptococcus phocae</name>
    <dbReference type="NCBI Taxonomy" id="119224"/>
    <lineage>
        <taxon>Bacteria</taxon>
        <taxon>Bacillati</taxon>
        <taxon>Bacillota</taxon>
        <taxon>Bacilli</taxon>
        <taxon>Lactobacillales</taxon>
        <taxon>Streptococcaceae</taxon>
        <taxon>Streptococcus</taxon>
    </lineage>
</organism>
<evidence type="ECO:0000313" key="2">
    <source>
        <dbReference type="Proteomes" id="UP000049578"/>
    </source>
</evidence>
<dbReference type="RefSeq" id="WP_037594584.1">
    <property type="nucleotide sequence ID" value="NZ_LHQM01000010.1"/>
</dbReference>
<accession>A0A0P6SEH0</accession>
<proteinExistence type="predicted"/>
<evidence type="ECO:0000313" key="1">
    <source>
        <dbReference type="EMBL" id="KPJ22620.1"/>
    </source>
</evidence>
<dbReference type="Proteomes" id="UP000049578">
    <property type="component" value="Unassembled WGS sequence"/>
</dbReference>
<reference evidence="1 2" key="1">
    <citation type="submission" date="2015-08" db="EMBL/GenBank/DDBJ databases">
        <title>Genome sequence of Streptococcus phocae subsp. phocae ATCC 51973T isolated from liver specimen obtained from seal.</title>
        <authorList>
            <person name="Avendano-Herrera R."/>
        </authorList>
    </citation>
    <scope>NUCLEOTIDE SEQUENCE [LARGE SCALE GENOMIC DNA]</scope>
    <source>
        <strain evidence="1 2">ATCC 51973</strain>
    </source>
</reference>
<name>A0A0P6SEH0_9STRE</name>
<dbReference type="EMBL" id="LHQM01000010">
    <property type="protein sequence ID" value="KPJ22620.1"/>
    <property type="molecule type" value="Genomic_DNA"/>
</dbReference>